<dbReference type="Gene3D" id="3.30.565.10">
    <property type="entry name" value="Histidine kinase-like ATPase, C-terminal domain"/>
    <property type="match status" value="1"/>
</dbReference>
<dbReference type="InterPro" id="IPR036641">
    <property type="entry name" value="HPT_dom_sf"/>
</dbReference>
<feature type="region of interest" description="Disordered" evidence="12">
    <location>
        <begin position="1539"/>
        <end position="1558"/>
    </location>
</feature>
<proteinExistence type="predicted"/>
<dbReference type="SUPFAM" id="SSF50341">
    <property type="entry name" value="CheW-like"/>
    <property type="match status" value="1"/>
</dbReference>
<dbReference type="InterPro" id="IPR051315">
    <property type="entry name" value="Bact_Chemotaxis_CheA"/>
</dbReference>
<feature type="coiled-coil region" evidence="11">
    <location>
        <begin position="1116"/>
        <end position="1143"/>
    </location>
</feature>
<dbReference type="eggNOG" id="COG2198">
    <property type="taxonomic scope" value="Bacteria"/>
</dbReference>
<dbReference type="Proteomes" id="UP000185062">
    <property type="component" value="Unassembled WGS sequence"/>
</dbReference>
<dbReference type="STRING" id="44575.SAMN05216419_102221"/>
<dbReference type="InterPro" id="IPR003594">
    <property type="entry name" value="HATPase_dom"/>
</dbReference>
<dbReference type="PRINTS" id="PR00344">
    <property type="entry name" value="BCTRLSENSOR"/>
</dbReference>
<dbReference type="SUPFAM" id="SSF52172">
    <property type="entry name" value="CheY-like"/>
    <property type="match status" value="1"/>
</dbReference>
<feature type="modified residue" description="Phosphohistidine" evidence="9">
    <location>
        <position position="641"/>
    </location>
</feature>
<accession>A0A1N6FKM0</accession>
<dbReference type="InterPro" id="IPR005467">
    <property type="entry name" value="His_kinase_dom"/>
</dbReference>
<feature type="domain" description="HPt" evidence="16">
    <location>
        <begin position="759"/>
        <end position="862"/>
    </location>
</feature>
<evidence type="ECO:0000256" key="9">
    <source>
        <dbReference type="PROSITE-ProRule" id="PRU00110"/>
    </source>
</evidence>
<evidence type="ECO:0000256" key="3">
    <source>
        <dbReference type="ARBA" id="ARBA00021495"/>
    </source>
</evidence>
<feature type="domain" description="Response regulatory" evidence="14">
    <location>
        <begin position="1563"/>
        <end position="1679"/>
    </location>
</feature>
<evidence type="ECO:0000256" key="1">
    <source>
        <dbReference type="ARBA" id="ARBA00000085"/>
    </source>
</evidence>
<dbReference type="GO" id="GO:0006935">
    <property type="term" value="P:chemotaxis"/>
    <property type="evidence" value="ECO:0007669"/>
    <property type="project" value="InterPro"/>
</dbReference>
<dbReference type="FunFam" id="3.30.565.10:FF:000016">
    <property type="entry name" value="Chemotaxis protein CheA, putative"/>
    <property type="match status" value="1"/>
</dbReference>
<feature type="domain" description="HPt" evidence="16">
    <location>
        <begin position="594"/>
        <end position="701"/>
    </location>
</feature>
<reference evidence="17 18" key="1">
    <citation type="submission" date="2016-12" db="EMBL/GenBank/DDBJ databases">
        <authorList>
            <person name="Song W.-J."/>
            <person name="Kurnit D.M."/>
        </authorList>
    </citation>
    <scope>NUCLEOTIDE SEQUENCE [LARGE SCALE GENOMIC DNA]</scope>
    <source>
        <strain evidence="17 18">ATCC 49181</strain>
    </source>
</reference>
<feature type="domain" description="CheW-like" evidence="15">
    <location>
        <begin position="1403"/>
        <end position="1538"/>
    </location>
</feature>
<dbReference type="SUPFAM" id="SSF47226">
    <property type="entry name" value="Histidine-containing phosphotransfer domain, HPT domain"/>
    <property type="match status" value="5"/>
</dbReference>
<dbReference type="EMBL" id="FSRO01000001">
    <property type="protein sequence ID" value="SIN95812.1"/>
    <property type="molecule type" value="Genomic_DNA"/>
</dbReference>
<dbReference type="eggNOG" id="COG0643">
    <property type="taxonomic scope" value="Bacteria"/>
</dbReference>
<dbReference type="InterPro" id="IPR008207">
    <property type="entry name" value="Sig_transdc_His_kin_Hpt_dom"/>
</dbReference>
<evidence type="ECO:0000256" key="7">
    <source>
        <dbReference type="ARBA" id="ARBA00023012"/>
    </source>
</evidence>
<dbReference type="InterPro" id="IPR036061">
    <property type="entry name" value="CheW-like_dom_sf"/>
</dbReference>
<dbReference type="Pfam" id="PF01627">
    <property type="entry name" value="Hpt"/>
    <property type="match status" value="2"/>
</dbReference>
<evidence type="ECO:0000256" key="12">
    <source>
        <dbReference type="SAM" id="MobiDB-lite"/>
    </source>
</evidence>
<evidence type="ECO:0000259" key="15">
    <source>
        <dbReference type="PROSITE" id="PS50851"/>
    </source>
</evidence>
<feature type="modified residue" description="4-aspartylphosphate" evidence="10">
    <location>
        <position position="1612"/>
    </location>
</feature>
<evidence type="ECO:0000313" key="17">
    <source>
        <dbReference type="EMBL" id="SIN95812.1"/>
    </source>
</evidence>
<evidence type="ECO:0000256" key="8">
    <source>
        <dbReference type="ARBA" id="ARBA00035100"/>
    </source>
</evidence>
<dbReference type="Pfam" id="PF00072">
    <property type="entry name" value="Response_reg"/>
    <property type="match status" value="1"/>
</dbReference>
<keyword evidence="5" id="KW-0808">Transferase</keyword>
<dbReference type="PROSITE" id="PS50894">
    <property type="entry name" value="HPT"/>
    <property type="match status" value="3"/>
</dbReference>
<dbReference type="SMART" id="SM01231">
    <property type="entry name" value="H-kinase_dim"/>
    <property type="match status" value="1"/>
</dbReference>
<dbReference type="CDD" id="cd00088">
    <property type="entry name" value="HPT"/>
    <property type="match status" value="2"/>
</dbReference>
<dbReference type="InterPro" id="IPR036890">
    <property type="entry name" value="HATPase_C_sf"/>
</dbReference>
<keyword evidence="7" id="KW-0902">Two-component regulatory system</keyword>
<comment type="catalytic activity">
    <reaction evidence="1">
        <text>ATP + protein L-histidine = ADP + protein N-phospho-L-histidine.</text>
        <dbReference type="EC" id="2.7.13.3"/>
    </reaction>
</comment>
<dbReference type="EC" id="2.7.13.3" evidence="2"/>
<keyword evidence="4 10" id="KW-0597">Phosphoprotein</keyword>
<dbReference type="InterPro" id="IPR002545">
    <property type="entry name" value="CheW-lke_dom"/>
</dbReference>
<evidence type="ECO:0000256" key="5">
    <source>
        <dbReference type="ARBA" id="ARBA00022679"/>
    </source>
</evidence>
<dbReference type="Pfam" id="PF02518">
    <property type="entry name" value="HATPase_c"/>
    <property type="match status" value="1"/>
</dbReference>
<dbReference type="InterPro" id="IPR004105">
    <property type="entry name" value="CheA-like_dim"/>
</dbReference>
<dbReference type="SUPFAM" id="SSF55874">
    <property type="entry name" value="ATPase domain of HSP90 chaperone/DNA topoisomerase II/histidine kinase"/>
    <property type="match status" value="1"/>
</dbReference>
<feature type="domain" description="HPt" evidence="16">
    <location>
        <begin position="922"/>
        <end position="1027"/>
    </location>
</feature>
<dbReference type="PROSITE" id="PS50109">
    <property type="entry name" value="HIS_KIN"/>
    <property type="match status" value="1"/>
</dbReference>
<dbReference type="GO" id="GO:0005737">
    <property type="term" value="C:cytoplasm"/>
    <property type="evidence" value="ECO:0007669"/>
    <property type="project" value="InterPro"/>
</dbReference>
<evidence type="ECO:0000256" key="6">
    <source>
        <dbReference type="ARBA" id="ARBA00022777"/>
    </source>
</evidence>
<dbReference type="Pfam" id="PF26379">
    <property type="entry name" value="FimL_2nd"/>
    <property type="match status" value="1"/>
</dbReference>
<feature type="region of interest" description="Disordered" evidence="12">
    <location>
        <begin position="896"/>
        <end position="920"/>
    </location>
</feature>
<dbReference type="eggNOG" id="COG0784">
    <property type="taxonomic scope" value="Bacteria"/>
</dbReference>
<sequence>MNAKAKLNIASIIGIQDGINQIFSLIEQYLDAYIQNLDDDTQIDSFRQSIHQLNGLLEMLELDGLTIISQRIGKLTDTLIQEKIKPESATLNTLKQTVSALLHYLHELIHGAEDNPLRLYPVYCDLMRAQGLEKVSESDLFFPKLVTDPPLQAASPSLEPAAMKASAKQARTEYQTGLLKWLRDTTNAEGLRQMSSAVARIEKMPGSIEQRSFWWATVGFLDSLPSQKSDIDLSIRRLCGKIEQEIRRMVEGTPGSTVQLMREILYQIAHSRSASKRIQEINHAYEWPSPSASLEAQTNEQLANKTTLQSTLDAMRETLTKVNHDWREFSTGNPEKLAPLVTQIEELKQLAILTQYLPLEKLITVMGGAITYLRIRPQNMGEDLAMEMATSLLLVENILDDFNKPSPGLLDQIEVLSARLRGITTGKQNDSSSPDAARPDEIEYKTQEKRLQAQASQEILANLEQIEGILDRFFIDTTIRTDLPALSPLFKQVSGVLIMLDLEPANKLLNLCHHLVNQFLDPQYTIPSSEQTLLADGLSSLGFFIEAYKNAQPDHHHIIETALALFEDTTTNQATLVTSGNTTPSNDLKKEGTTPAIDSELLDIFLEEASEILADIANNLQNCRNDPADAASLATLRRGFHTLKGSGRMVKLPSLSEVAWSMEQILNRRLSERKPATPGLLDLIDRVHREYIQWCSDLKVLGTAEINADEILSLAKNLINGKEPETIIPVEAPSTEIEKKADTDAVAEIRLASHITIGDTIIPVDLFEIFTIESNQHLAVLELELNNLITHHDAMVNHQFMLASHTLASISRTLGLIFIADLGFALEQWLSQRLKDTVRPTESDLHRLHDAIELLSQLLKKVHHQQLPEALTLQTAKTLSQTLTQCLSQEKTLAGMETQPDAASSTRALPSPASSALQPATHDPIDSELLLLFIEEAQELIPVIGRNLRAWRTHPQNKDIHKALLRALHALKGSARMAGAIPLGELLHTMESDIETACHKQTMGISTSTIDQLESGLDRISEHIEQLQHAFSAEKQSKMVELPVPESQNETIIPSYVRAGTIPVPLAASDECFPAAQKTMLRVDAALIDQLVNESGETSIVRSGIEAQLYNFKQSLSDLTESADRLRGQLREIEIQAETQMQSHLASTQEGEPSFDPLEFDRFTRFQELTRLMAESVDDIVTVKQSLHITHSTTEEAVAQQARMNRKLQQELMRIRTIPFGRFSEHYYRLVRQSAKDIGKKASLEIQGDEIEIDRSVLERMNSSLEHLLRNAIVHGIEAPDRRRQLGKPETGQITINLQQEGNEVIIILSDDGSGLDIARIHKKALQLDLIPQNAALDDEQIRALIFMHGLSTSEAVTGIAGRGIGMDIVKNEIATLGGHITVNSEIDQGTTFSIHLPLTLAVAQTLLVRAETQIYAIPTVIVEQVKEFDSDALQAAYQTQIVDFNEKNYPFFHLSHLFGKQEHVPEIKRYNRIILLHSGTLRLALHVDELIGNSEIVVKNIGPQLARAPGVEGATIMGDGEIILIINPIKLMQRDEVQKTRTTPAPQPEPSAMSEKSMGAATIMVVDDSLTVRKVTGRLLEREGCEVLIAKDGLGAIQLLRDVIPDVMLVDLEMPNMNGFELIRHIRNNPDTVNIPIIIISSRTADKHREMASALGVNLFLGKPYKEEALLAHITRYIQP</sequence>
<dbReference type="InterPro" id="IPR001789">
    <property type="entry name" value="Sig_transdc_resp-reg_receiver"/>
</dbReference>
<keyword evidence="11" id="KW-0175">Coiled coil</keyword>
<dbReference type="PANTHER" id="PTHR43395:SF8">
    <property type="entry name" value="HISTIDINE KINASE"/>
    <property type="match status" value="1"/>
</dbReference>
<evidence type="ECO:0000313" key="18">
    <source>
        <dbReference type="Proteomes" id="UP000185062"/>
    </source>
</evidence>
<dbReference type="SMART" id="SM00073">
    <property type="entry name" value="HPT"/>
    <property type="match status" value="3"/>
</dbReference>
<dbReference type="PANTHER" id="PTHR43395">
    <property type="entry name" value="SENSOR HISTIDINE KINASE CHEA"/>
    <property type="match status" value="1"/>
</dbReference>
<protein>
    <recommendedName>
        <fullName evidence="3">Chemotaxis protein CheA</fullName>
        <ecNumber evidence="2">2.7.13.3</ecNumber>
    </recommendedName>
</protein>
<evidence type="ECO:0000256" key="10">
    <source>
        <dbReference type="PROSITE-ProRule" id="PRU00169"/>
    </source>
</evidence>
<feature type="compositionally biased region" description="Polar residues" evidence="12">
    <location>
        <begin position="901"/>
        <end position="918"/>
    </location>
</feature>
<dbReference type="Gene3D" id="2.30.30.40">
    <property type="entry name" value="SH3 Domains"/>
    <property type="match status" value="1"/>
</dbReference>
<dbReference type="PROSITE" id="PS50110">
    <property type="entry name" value="RESPONSE_REGULATORY"/>
    <property type="match status" value="1"/>
</dbReference>
<evidence type="ECO:0000259" key="14">
    <source>
        <dbReference type="PROSITE" id="PS50110"/>
    </source>
</evidence>
<dbReference type="Gene3D" id="3.40.50.2300">
    <property type="match status" value="1"/>
</dbReference>
<dbReference type="RefSeq" id="WP_028461732.1">
    <property type="nucleotide sequence ID" value="NZ_FSRO01000001.1"/>
</dbReference>
<dbReference type="PROSITE" id="PS50851">
    <property type="entry name" value="CHEW"/>
    <property type="match status" value="1"/>
</dbReference>
<name>A0A1N6FKM0_9PROT</name>
<dbReference type="SMART" id="SM00448">
    <property type="entry name" value="REC"/>
    <property type="match status" value="1"/>
</dbReference>
<feature type="domain" description="Histidine kinase" evidence="13">
    <location>
        <begin position="1168"/>
        <end position="1401"/>
    </location>
</feature>
<dbReference type="SMART" id="SM00260">
    <property type="entry name" value="CheW"/>
    <property type="match status" value="1"/>
</dbReference>
<dbReference type="InterPro" id="IPR058661">
    <property type="entry name" value="FimL_2nd"/>
</dbReference>
<dbReference type="Pfam" id="PF01584">
    <property type="entry name" value="CheW"/>
    <property type="match status" value="1"/>
</dbReference>
<dbReference type="GO" id="GO:0000155">
    <property type="term" value="F:phosphorelay sensor kinase activity"/>
    <property type="evidence" value="ECO:0007669"/>
    <property type="project" value="InterPro"/>
</dbReference>
<dbReference type="SMART" id="SM00387">
    <property type="entry name" value="HATPase_c"/>
    <property type="match status" value="1"/>
</dbReference>
<evidence type="ECO:0000259" key="13">
    <source>
        <dbReference type="PROSITE" id="PS50109"/>
    </source>
</evidence>
<dbReference type="Gene3D" id="1.20.120.160">
    <property type="entry name" value="HPT domain"/>
    <property type="match status" value="4"/>
</dbReference>
<comment type="function">
    <text evidence="8">Involved in the transmission of sensory signals from the chemoreceptors to the flagellar motors. CheA is autophosphorylated; it can transfer its phosphate group to either CheB or CheY.</text>
</comment>
<evidence type="ECO:0000256" key="4">
    <source>
        <dbReference type="ARBA" id="ARBA00022553"/>
    </source>
</evidence>
<feature type="modified residue" description="Phosphohistidine" evidence="9">
    <location>
        <position position="969"/>
    </location>
</feature>
<dbReference type="InterPro" id="IPR004358">
    <property type="entry name" value="Sig_transdc_His_kin-like_C"/>
</dbReference>
<organism evidence="17 18">
    <name type="scientific">Nitrosomonas cryotolerans ATCC 49181</name>
    <dbReference type="NCBI Taxonomy" id="1131553"/>
    <lineage>
        <taxon>Bacteria</taxon>
        <taxon>Pseudomonadati</taxon>
        <taxon>Pseudomonadota</taxon>
        <taxon>Betaproteobacteria</taxon>
        <taxon>Nitrosomonadales</taxon>
        <taxon>Nitrosomonadaceae</taxon>
        <taxon>Nitrosomonas</taxon>
    </lineage>
</organism>
<dbReference type="InterPro" id="IPR011006">
    <property type="entry name" value="CheY-like_superfamily"/>
</dbReference>
<dbReference type="CDD" id="cd17546">
    <property type="entry name" value="REC_hyHK_CKI1_RcsC-like"/>
    <property type="match status" value="1"/>
</dbReference>
<keyword evidence="18" id="KW-1185">Reference proteome</keyword>
<evidence type="ECO:0000256" key="2">
    <source>
        <dbReference type="ARBA" id="ARBA00012438"/>
    </source>
</evidence>
<gene>
    <name evidence="17" type="ORF">SAMN02743940_0290</name>
</gene>
<evidence type="ECO:0000259" key="16">
    <source>
        <dbReference type="PROSITE" id="PS50894"/>
    </source>
</evidence>
<keyword evidence="6 17" id="KW-0418">Kinase</keyword>
<evidence type="ECO:0000256" key="11">
    <source>
        <dbReference type="SAM" id="Coils"/>
    </source>
</evidence>
<feature type="modified residue" description="Phosphohistidine" evidence="9">
    <location>
        <position position="805"/>
    </location>
</feature>